<feature type="compositionally biased region" description="Polar residues" evidence="1">
    <location>
        <begin position="76"/>
        <end position="85"/>
    </location>
</feature>
<name>A0A4C1V331_EUMVA</name>
<proteinExistence type="predicted"/>
<accession>A0A4C1V331</accession>
<evidence type="ECO:0000256" key="1">
    <source>
        <dbReference type="SAM" id="MobiDB-lite"/>
    </source>
</evidence>
<dbReference type="AlphaFoldDB" id="A0A4C1V331"/>
<gene>
    <name evidence="2" type="ORF">EVAR_16824_1</name>
</gene>
<dbReference type="Proteomes" id="UP000299102">
    <property type="component" value="Unassembled WGS sequence"/>
</dbReference>
<evidence type="ECO:0000313" key="3">
    <source>
        <dbReference type="Proteomes" id="UP000299102"/>
    </source>
</evidence>
<protein>
    <submittedName>
        <fullName evidence="2">Uncharacterized protein</fullName>
    </submittedName>
</protein>
<comment type="caution">
    <text evidence="2">The sequence shown here is derived from an EMBL/GenBank/DDBJ whole genome shotgun (WGS) entry which is preliminary data.</text>
</comment>
<feature type="region of interest" description="Disordered" evidence="1">
    <location>
        <begin position="15"/>
        <end position="41"/>
    </location>
</feature>
<keyword evidence="3" id="KW-1185">Reference proteome</keyword>
<evidence type="ECO:0000313" key="2">
    <source>
        <dbReference type="EMBL" id="GBP32662.1"/>
    </source>
</evidence>
<feature type="region of interest" description="Disordered" evidence="1">
    <location>
        <begin position="65"/>
        <end position="85"/>
    </location>
</feature>
<sequence length="124" mass="13386">MHYGGGRRVRRAARYRNFDGFPQQPANVGRTPSFADDPNPKGEHLPSYLVLRELPNILWRGNAGRGEIGAPDPSDNGFTPSATSSATHGCGLLDHVMPPGTSHATCVGRKFRLTNETFGNSALL</sequence>
<reference evidence="2 3" key="1">
    <citation type="journal article" date="2019" name="Commun. Biol.">
        <title>The bagworm genome reveals a unique fibroin gene that provides high tensile strength.</title>
        <authorList>
            <person name="Kono N."/>
            <person name="Nakamura H."/>
            <person name="Ohtoshi R."/>
            <person name="Tomita M."/>
            <person name="Numata K."/>
            <person name="Arakawa K."/>
        </authorList>
    </citation>
    <scope>NUCLEOTIDE SEQUENCE [LARGE SCALE GENOMIC DNA]</scope>
</reference>
<dbReference type="EMBL" id="BGZK01000263">
    <property type="protein sequence ID" value="GBP32662.1"/>
    <property type="molecule type" value="Genomic_DNA"/>
</dbReference>
<organism evidence="2 3">
    <name type="scientific">Eumeta variegata</name>
    <name type="common">Bagworm moth</name>
    <name type="synonym">Eumeta japonica</name>
    <dbReference type="NCBI Taxonomy" id="151549"/>
    <lineage>
        <taxon>Eukaryota</taxon>
        <taxon>Metazoa</taxon>
        <taxon>Ecdysozoa</taxon>
        <taxon>Arthropoda</taxon>
        <taxon>Hexapoda</taxon>
        <taxon>Insecta</taxon>
        <taxon>Pterygota</taxon>
        <taxon>Neoptera</taxon>
        <taxon>Endopterygota</taxon>
        <taxon>Lepidoptera</taxon>
        <taxon>Glossata</taxon>
        <taxon>Ditrysia</taxon>
        <taxon>Tineoidea</taxon>
        <taxon>Psychidae</taxon>
        <taxon>Oiketicinae</taxon>
        <taxon>Eumeta</taxon>
    </lineage>
</organism>